<reference evidence="1 2" key="1">
    <citation type="submission" date="2019-07" db="EMBL/GenBank/DDBJ databases">
        <title>Whole genome shotgun sequence of Reyranella soli NBRC 108950.</title>
        <authorList>
            <person name="Hosoyama A."/>
            <person name="Uohara A."/>
            <person name="Ohji S."/>
            <person name="Ichikawa N."/>
        </authorList>
    </citation>
    <scope>NUCLEOTIDE SEQUENCE [LARGE SCALE GENOMIC DNA]</scope>
    <source>
        <strain evidence="1 2">NBRC 108950</strain>
    </source>
</reference>
<protein>
    <recommendedName>
        <fullName evidence="3">Lipoprotein</fullName>
    </recommendedName>
</protein>
<dbReference type="RefSeq" id="WP_147152245.1">
    <property type="nucleotide sequence ID" value="NZ_BKAJ01000085.1"/>
</dbReference>
<organism evidence="1 2">
    <name type="scientific">Reyranella soli</name>
    <dbReference type="NCBI Taxonomy" id="1230389"/>
    <lineage>
        <taxon>Bacteria</taxon>
        <taxon>Pseudomonadati</taxon>
        <taxon>Pseudomonadota</taxon>
        <taxon>Alphaproteobacteria</taxon>
        <taxon>Hyphomicrobiales</taxon>
        <taxon>Reyranellaceae</taxon>
        <taxon>Reyranella</taxon>
    </lineage>
</organism>
<accession>A0A512NFH2</accession>
<proteinExistence type="predicted"/>
<sequence>MKPFPIFAIIIVGLVSACTFRHETVERPAAPAATVVATPVPASNTVVYTDPAPATATTTVYTR</sequence>
<evidence type="ECO:0008006" key="3">
    <source>
        <dbReference type="Google" id="ProtNLM"/>
    </source>
</evidence>
<dbReference type="AlphaFoldDB" id="A0A512NFH2"/>
<name>A0A512NFH2_9HYPH</name>
<comment type="caution">
    <text evidence="1">The sequence shown here is derived from an EMBL/GenBank/DDBJ whole genome shotgun (WGS) entry which is preliminary data.</text>
</comment>
<dbReference type="EMBL" id="BKAJ01000085">
    <property type="protein sequence ID" value="GEP57701.1"/>
    <property type="molecule type" value="Genomic_DNA"/>
</dbReference>
<evidence type="ECO:0000313" key="1">
    <source>
        <dbReference type="EMBL" id="GEP57701.1"/>
    </source>
</evidence>
<gene>
    <name evidence="1" type="ORF">RSO01_48670</name>
</gene>
<dbReference type="PROSITE" id="PS51257">
    <property type="entry name" value="PROKAR_LIPOPROTEIN"/>
    <property type="match status" value="1"/>
</dbReference>
<evidence type="ECO:0000313" key="2">
    <source>
        <dbReference type="Proteomes" id="UP000321058"/>
    </source>
</evidence>
<dbReference type="Proteomes" id="UP000321058">
    <property type="component" value="Unassembled WGS sequence"/>
</dbReference>
<keyword evidence="2" id="KW-1185">Reference proteome</keyword>